<evidence type="ECO:0000259" key="1">
    <source>
        <dbReference type="PROSITE" id="PS50222"/>
    </source>
</evidence>
<dbReference type="Proteomes" id="UP000683925">
    <property type="component" value="Unassembled WGS sequence"/>
</dbReference>
<dbReference type="PROSITE" id="PS50222">
    <property type="entry name" value="EF_HAND_2"/>
    <property type="match status" value="1"/>
</dbReference>
<proteinExistence type="predicted"/>
<sequence length="272" mass="32567">MMFQIIYTYMRMMIQNYLQLHFAIQTKLRKQVGNSQFQKLKTTCNQLIDQHQTSWCKLNTKINNLLIWTIKIVNSQKINFLELTKNIRMCQQQNNNLFFNTNFTLNTIYNPDQLQINTIEDRQQLNTETNNQRKLKQQQYSSGNLNYNQMERKRGIAPNYRYGKLSQQTKERSERLVGKQNDYQYKIERKKIFDADQPKIKYKQDLEQIKNIFRQLDSDQDGQISSGAVNLRIGESTLQLIAPVLFHMQEQRMVLDFDSFVYLIISFNILIY</sequence>
<reference evidence="2" key="1">
    <citation type="submission" date="2021-01" db="EMBL/GenBank/DDBJ databases">
        <authorList>
            <consortium name="Genoscope - CEA"/>
            <person name="William W."/>
        </authorList>
    </citation>
    <scope>NUCLEOTIDE SEQUENCE</scope>
</reference>
<dbReference type="InterPro" id="IPR002048">
    <property type="entry name" value="EF_hand_dom"/>
</dbReference>
<feature type="domain" description="EF-hand" evidence="1">
    <location>
        <begin position="204"/>
        <end position="239"/>
    </location>
</feature>
<dbReference type="OMA" id="APNYRYG"/>
<dbReference type="AlphaFoldDB" id="A0A8S1VFP0"/>
<accession>A0A8S1VFP0</accession>
<dbReference type="GO" id="GO:0005509">
    <property type="term" value="F:calcium ion binding"/>
    <property type="evidence" value="ECO:0007669"/>
    <property type="project" value="InterPro"/>
</dbReference>
<name>A0A8S1VFP0_PAROT</name>
<dbReference type="EMBL" id="CAJJDP010000063">
    <property type="protein sequence ID" value="CAD8174522.1"/>
    <property type="molecule type" value="Genomic_DNA"/>
</dbReference>
<keyword evidence="3" id="KW-1185">Reference proteome</keyword>
<evidence type="ECO:0000313" key="3">
    <source>
        <dbReference type="Proteomes" id="UP000683925"/>
    </source>
</evidence>
<organism evidence="2 3">
    <name type="scientific">Paramecium octaurelia</name>
    <dbReference type="NCBI Taxonomy" id="43137"/>
    <lineage>
        <taxon>Eukaryota</taxon>
        <taxon>Sar</taxon>
        <taxon>Alveolata</taxon>
        <taxon>Ciliophora</taxon>
        <taxon>Intramacronucleata</taxon>
        <taxon>Oligohymenophorea</taxon>
        <taxon>Peniculida</taxon>
        <taxon>Parameciidae</taxon>
        <taxon>Paramecium</taxon>
    </lineage>
</organism>
<evidence type="ECO:0000313" key="2">
    <source>
        <dbReference type="EMBL" id="CAD8174522.1"/>
    </source>
</evidence>
<protein>
    <recommendedName>
        <fullName evidence="1">EF-hand domain-containing protein</fullName>
    </recommendedName>
</protein>
<dbReference type="OrthoDB" id="10353297at2759"/>
<gene>
    <name evidence="2" type="ORF">POCTA_138.1.T0640025</name>
</gene>
<comment type="caution">
    <text evidence="2">The sequence shown here is derived from an EMBL/GenBank/DDBJ whole genome shotgun (WGS) entry which is preliminary data.</text>
</comment>